<sequence>MFSKAPRKGPFSPPADTPGPNTYDPQPENTNKYKRGAMFDSDARMKYSQGKQLAPDSIETLPLGKSAKENTLTVKSIQNRSSDANKLQERLTKAEAKVECLQREKTTLTNEKTNIITDLRLSNQRAEKLKAQLEKSEEKAAAFRDKASKSTVDDVTARDRLNTLVRLHEESKQHQAEELARGQRQFAERKAAHKTREEASKQEVASLRAELAHQQELAQKEAKDLALGYSGAVAEANILRRALSKAEQVQLEQQRQIYDLEGTLSAARAQLSEDMERLGQEHEYLAEENEHLRQDLHDQELAMTLEVGEKVEAEVELAQLRHNLCVMQDVVLATVAEVHHMERVLEATTLENDGLVVQNSLLVQRFKEQEAKVQQLCAASDQAQNNQRVDYAILASLQADIDTLLQLRHDDSNLPAQLHLDAEGIEQERAEWREERKTLAFALDLARRESDVLRVENIRMLALMEDVRCRVTDNATAKLLAEKELSALRSEADELRKGASARDKEVLTLRKERNGFDDQLHQLQKYEWEDQAELRELRDELKTVTEELESAKGHIKAIIRNLGHAKAKEEHLQKQNLVLEEALDSAVKYERAYEALQVEAQALISRNALAEEEAAALSAINAELVGHTNPFQKVHHISKIRRELDECKQQLIAAYIERDEAVKQHQLLADQLAMFRSLDMPLNLRPATNLTRVQRPPPSSAPDLSTLRLANSTASSQGAPTARRSAAPLKASRASLIRPSRLAVSQVGSVSTAQRARKSIQHLHVRRVHIPYEGEDGPELFHEDQWKDEEMTLQELGWRNA</sequence>
<comment type="caution">
    <text evidence="3">The sequence shown here is derived from an EMBL/GenBank/DDBJ whole genome shotgun (WGS) entry which is preliminary data.</text>
</comment>
<dbReference type="HOGENOM" id="CLU_390847_0_0_1"/>
<feature type="coiled-coil region" evidence="1">
    <location>
        <begin position="268"/>
        <end position="295"/>
    </location>
</feature>
<evidence type="ECO:0000313" key="3">
    <source>
        <dbReference type="EMBL" id="KDN53189.1"/>
    </source>
</evidence>
<proteinExistence type="predicted"/>
<dbReference type="RefSeq" id="XP_013246028.1">
    <property type="nucleotide sequence ID" value="XM_013390574.1"/>
</dbReference>
<dbReference type="Proteomes" id="UP000027361">
    <property type="component" value="Unassembled WGS sequence"/>
</dbReference>
<feature type="coiled-coil region" evidence="1">
    <location>
        <begin position="77"/>
        <end position="146"/>
    </location>
</feature>
<evidence type="ECO:0000313" key="4">
    <source>
        <dbReference type="Proteomes" id="UP000027361"/>
    </source>
</evidence>
<name>A0A066WQA4_TILAU</name>
<dbReference type="OrthoDB" id="419631at2759"/>
<dbReference type="AlphaFoldDB" id="A0A066WQA4"/>
<gene>
    <name evidence="3" type="ORF">K437DRAFT_253202</name>
</gene>
<feature type="compositionally biased region" description="Polar residues" evidence="2">
    <location>
        <begin position="19"/>
        <end position="30"/>
    </location>
</feature>
<protein>
    <submittedName>
        <fullName evidence="3">Uncharacterized protein</fullName>
    </submittedName>
</protein>
<feature type="coiled-coil region" evidence="1">
    <location>
        <begin position="579"/>
        <end position="613"/>
    </location>
</feature>
<feature type="region of interest" description="Disordered" evidence="2">
    <location>
        <begin position="1"/>
        <end position="72"/>
    </location>
</feature>
<evidence type="ECO:0000256" key="1">
    <source>
        <dbReference type="SAM" id="Coils"/>
    </source>
</evidence>
<reference evidence="3 4" key="1">
    <citation type="submission" date="2014-05" db="EMBL/GenBank/DDBJ databases">
        <title>Draft genome sequence of a rare smut relative, Tilletiaria anomala UBC 951.</title>
        <authorList>
            <consortium name="DOE Joint Genome Institute"/>
            <person name="Toome M."/>
            <person name="Kuo A."/>
            <person name="Henrissat B."/>
            <person name="Lipzen A."/>
            <person name="Tritt A."/>
            <person name="Yoshinaga Y."/>
            <person name="Zane M."/>
            <person name="Barry K."/>
            <person name="Grigoriev I.V."/>
            <person name="Spatafora J.W."/>
            <person name="Aimea M.C."/>
        </authorList>
    </citation>
    <scope>NUCLEOTIDE SEQUENCE [LARGE SCALE GENOMIC DNA]</scope>
    <source>
        <strain evidence="3 4">UBC 951</strain>
    </source>
</reference>
<dbReference type="InParanoid" id="A0A066WQA4"/>
<keyword evidence="1" id="KW-0175">Coiled coil</keyword>
<keyword evidence="4" id="KW-1185">Reference proteome</keyword>
<organism evidence="3 4">
    <name type="scientific">Tilletiaria anomala (strain ATCC 24038 / CBS 436.72 / UBC 951)</name>
    <dbReference type="NCBI Taxonomy" id="1037660"/>
    <lineage>
        <taxon>Eukaryota</taxon>
        <taxon>Fungi</taxon>
        <taxon>Dikarya</taxon>
        <taxon>Basidiomycota</taxon>
        <taxon>Ustilaginomycotina</taxon>
        <taxon>Exobasidiomycetes</taxon>
        <taxon>Georgefischeriales</taxon>
        <taxon>Tilletiariaceae</taxon>
        <taxon>Tilletiaria</taxon>
    </lineage>
</organism>
<dbReference type="GeneID" id="25263500"/>
<dbReference type="EMBL" id="JMSN01000003">
    <property type="protein sequence ID" value="KDN53189.1"/>
    <property type="molecule type" value="Genomic_DNA"/>
</dbReference>
<dbReference type="STRING" id="1037660.A0A066WQA4"/>
<evidence type="ECO:0000256" key="2">
    <source>
        <dbReference type="SAM" id="MobiDB-lite"/>
    </source>
</evidence>
<dbReference type="OMA" id="QEHEPCA"/>
<accession>A0A066WQA4</accession>